<evidence type="ECO:0000256" key="8">
    <source>
        <dbReference type="ARBA" id="ARBA00023146"/>
    </source>
</evidence>
<dbReference type="CDD" id="cd04334">
    <property type="entry name" value="ProRS-INS"/>
    <property type="match status" value="1"/>
</dbReference>
<proteinExistence type="inferred from homology"/>
<evidence type="ECO:0000256" key="6">
    <source>
        <dbReference type="ARBA" id="ARBA00022840"/>
    </source>
</evidence>
<gene>
    <name evidence="10" type="primary">proS</name>
    <name evidence="12" type="ordered locus">UMN179_01537</name>
</gene>
<dbReference type="FunFam" id="3.30.930.10:FF:000097">
    <property type="entry name" value="Proline--tRNA ligase"/>
    <property type="match status" value="1"/>
</dbReference>
<comment type="subunit">
    <text evidence="2 10">Homodimer.</text>
</comment>
<dbReference type="Pfam" id="PF04073">
    <property type="entry name" value="tRNA_edit"/>
    <property type="match status" value="1"/>
</dbReference>
<dbReference type="InterPro" id="IPR002316">
    <property type="entry name" value="Pro-tRNA-ligase_IIa"/>
</dbReference>
<dbReference type="EMBL" id="CP002667">
    <property type="protein sequence ID" value="AEC17554.1"/>
    <property type="molecule type" value="Genomic_DNA"/>
</dbReference>
<dbReference type="Pfam" id="PF00587">
    <property type="entry name" value="tRNA-synt_2b"/>
    <property type="match status" value="1"/>
</dbReference>
<dbReference type="GO" id="GO:0004827">
    <property type="term" value="F:proline-tRNA ligase activity"/>
    <property type="evidence" value="ECO:0007669"/>
    <property type="project" value="UniProtKB-UniRule"/>
</dbReference>
<dbReference type="eggNOG" id="COG0442">
    <property type="taxonomic scope" value="Bacteria"/>
</dbReference>
<dbReference type="PIRSF" id="PIRSF001535">
    <property type="entry name" value="ProRS_1"/>
    <property type="match status" value="1"/>
</dbReference>
<dbReference type="PROSITE" id="PS50862">
    <property type="entry name" value="AA_TRNA_LIGASE_II"/>
    <property type="match status" value="1"/>
</dbReference>
<dbReference type="PANTHER" id="PTHR42753:SF2">
    <property type="entry name" value="PROLINE--TRNA LIGASE"/>
    <property type="match status" value="1"/>
</dbReference>
<dbReference type="FunFam" id="3.40.50.800:FF:000006">
    <property type="entry name" value="Proline--tRNA ligase"/>
    <property type="match status" value="1"/>
</dbReference>
<name>F4HBR6_GALAU</name>
<dbReference type="GO" id="GO:0006433">
    <property type="term" value="P:prolyl-tRNA aminoacylation"/>
    <property type="evidence" value="ECO:0007669"/>
    <property type="project" value="UniProtKB-UniRule"/>
</dbReference>
<protein>
    <recommendedName>
        <fullName evidence="10">Proline--tRNA ligase</fullName>
        <ecNumber evidence="10">6.1.1.15</ecNumber>
    </recommendedName>
    <alternativeName>
        <fullName evidence="10">Prolyl-tRNA synthetase</fullName>
        <shortName evidence="10">ProRS</shortName>
    </alternativeName>
</protein>
<dbReference type="InterPro" id="IPR036754">
    <property type="entry name" value="YbaK/aa-tRNA-synt-asso_dom_sf"/>
</dbReference>
<dbReference type="InterPro" id="IPR002314">
    <property type="entry name" value="aa-tRNA-synt_IIb"/>
</dbReference>
<comment type="similarity">
    <text evidence="10">Belongs to the class-II aminoacyl-tRNA synthetase family. ProS type 1 subfamily.</text>
</comment>
<comment type="catalytic activity">
    <reaction evidence="9 10">
        <text>tRNA(Pro) + L-proline + ATP = L-prolyl-tRNA(Pro) + AMP + diphosphate</text>
        <dbReference type="Rhea" id="RHEA:14305"/>
        <dbReference type="Rhea" id="RHEA-COMP:9700"/>
        <dbReference type="Rhea" id="RHEA-COMP:9702"/>
        <dbReference type="ChEBI" id="CHEBI:30616"/>
        <dbReference type="ChEBI" id="CHEBI:33019"/>
        <dbReference type="ChEBI" id="CHEBI:60039"/>
        <dbReference type="ChEBI" id="CHEBI:78442"/>
        <dbReference type="ChEBI" id="CHEBI:78532"/>
        <dbReference type="ChEBI" id="CHEBI:456215"/>
        <dbReference type="EC" id="6.1.1.15"/>
    </reaction>
</comment>
<dbReference type="GO" id="GO:0005829">
    <property type="term" value="C:cytosol"/>
    <property type="evidence" value="ECO:0007669"/>
    <property type="project" value="TreeGrafter"/>
</dbReference>
<dbReference type="PANTHER" id="PTHR42753">
    <property type="entry name" value="MITOCHONDRIAL RIBOSOME PROTEIN L39/PROLYL-TRNA LIGASE FAMILY MEMBER"/>
    <property type="match status" value="1"/>
</dbReference>
<evidence type="ECO:0000259" key="11">
    <source>
        <dbReference type="PROSITE" id="PS50862"/>
    </source>
</evidence>
<evidence type="ECO:0000256" key="7">
    <source>
        <dbReference type="ARBA" id="ARBA00022917"/>
    </source>
</evidence>
<keyword evidence="3 10" id="KW-0963">Cytoplasm</keyword>
<dbReference type="Proteomes" id="UP000006908">
    <property type="component" value="Chromosome"/>
</dbReference>
<dbReference type="InterPro" id="IPR045864">
    <property type="entry name" value="aa-tRNA-synth_II/BPL/LPL"/>
</dbReference>
<evidence type="ECO:0000256" key="5">
    <source>
        <dbReference type="ARBA" id="ARBA00022741"/>
    </source>
</evidence>
<dbReference type="SUPFAM" id="SSF52954">
    <property type="entry name" value="Class II aaRS ABD-related"/>
    <property type="match status" value="1"/>
</dbReference>
<dbReference type="InterPro" id="IPR050062">
    <property type="entry name" value="Pro-tRNA_synthetase"/>
</dbReference>
<keyword evidence="4 10" id="KW-0436">Ligase</keyword>
<dbReference type="CDD" id="cd00779">
    <property type="entry name" value="ProRS_core_prok"/>
    <property type="match status" value="1"/>
</dbReference>
<dbReference type="HOGENOM" id="CLU_016739_0_0_6"/>
<dbReference type="SUPFAM" id="SSF55681">
    <property type="entry name" value="Class II aaRS and biotin synthetases"/>
    <property type="match status" value="1"/>
</dbReference>
<dbReference type="GO" id="GO:0002161">
    <property type="term" value="F:aminoacyl-tRNA deacylase activity"/>
    <property type="evidence" value="ECO:0007669"/>
    <property type="project" value="InterPro"/>
</dbReference>
<sequence>MRTSQYLLSTLKETPTDAEVVSHQLMLRAGMIRKLAAGLYTWLPTGVRVLKKVENIVREEMNKSGAIEVVMPVVQPADLWQESQRWEQYGPELLRFTDRGDRPFVLGPTHEEVITDLARRELSSYKQLPINLYQIQTKFRDEVRPRFGVMRSREFIMKDGYSFHLDKESLQQTYDVMHQTYCNIFNRLGLDFRPVQADNGSIGGSGSHEFQVLADSGEDDIVFSTESDYAANIEMAEAVALGERQAATEELRIVDTPNAKTIAALVEQFNLPIEKTVKTLIVKGEEEGKLIALLVRGDHELNEVKAEKLPQVAAPLTFATEEEIRAAVGAGPGSLGPLNLPLEIVIDRTVANMSDFGAGANIDGKHYFGINWERDLPTPQIADIRNVVEGDPSPCGKGTLLIKRGIEVGHIFQLGKKYSEAMKATVQGEDGKPQTMMMGCYGIGITRVVAAAIEQSHDERGIIWSDALAPFQVAIVPMNMHKSAAVQQYAEELYQTLLAQGIEVLFDDRKERPGVMFADMELIGIPHMIIIGEKNLEKGEIEYKSRRSGEKQMVDKQQLVKFITEKLK</sequence>
<dbReference type="KEGG" id="gan:UMN179_01537"/>
<accession>F4HBR6</accession>
<dbReference type="InterPro" id="IPR036621">
    <property type="entry name" value="Anticodon-bd_dom_sf"/>
</dbReference>
<keyword evidence="7 10" id="KW-0648">Protein biosynthesis</keyword>
<evidence type="ECO:0000256" key="9">
    <source>
        <dbReference type="ARBA" id="ARBA00047671"/>
    </source>
</evidence>
<dbReference type="InterPro" id="IPR023717">
    <property type="entry name" value="Pro-tRNA-Synthase_IIa_type1"/>
</dbReference>
<dbReference type="RefSeq" id="WP_013746325.1">
    <property type="nucleotide sequence ID" value="NC_015460.1"/>
</dbReference>
<dbReference type="HAMAP" id="MF_01569">
    <property type="entry name" value="Pro_tRNA_synth_type1"/>
    <property type="match status" value="1"/>
</dbReference>
<evidence type="ECO:0000313" key="13">
    <source>
        <dbReference type="Proteomes" id="UP000006908"/>
    </source>
</evidence>
<dbReference type="GO" id="GO:0005524">
    <property type="term" value="F:ATP binding"/>
    <property type="evidence" value="ECO:0007669"/>
    <property type="project" value="UniProtKB-UniRule"/>
</dbReference>
<keyword evidence="5 10" id="KW-0547">Nucleotide-binding</keyword>
<comment type="domain">
    <text evidence="10">Consists of three domains: the N-terminal catalytic domain, the editing domain and the C-terminal anticodon-binding domain.</text>
</comment>
<dbReference type="FunFam" id="3.90.960.10:FF:000001">
    <property type="entry name" value="Proline--tRNA ligase"/>
    <property type="match status" value="1"/>
</dbReference>
<comment type="function">
    <text evidence="10">Catalyzes the attachment of proline to tRNA(Pro) in a two-step reaction: proline is first activated by ATP to form Pro-AMP and then transferred to the acceptor end of tRNA(Pro). As ProRS can inadvertently accommodate and process non-cognate amino acids such as alanine and cysteine, to avoid such errors it has two additional distinct editing activities against alanine. One activity is designated as 'pretransfer' editing and involves the tRNA(Pro)-independent hydrolysis of activated Ala-AMP. The other activity is designated 'posttransfer' editing and involves deacylation of mischarged Ala-tRNA(Pro). The misacylated Cys-tRNA(Pro) is not edited by ProRS.</text>
</comment>
<dbReference type="CDD" id="cd00861">
    <property type="entry name" value="ProRS_anticodon_short"/>
    <property type="match status" value="1"/>
</dbReference>
<dbReference type="PRINTS" id="PR01046">
    <property type="entry name" value="TRNASYNTHPRO"/>
</dbReference>
<reference evidence="12 13" key="1">
    <citation type="journal article" date="2011" name="J. Bacteriol.">
        <title>Complete genome sequence of Gallibacterium anatis strain UMN179, isolated from a laying hen with peritonitis.</title>
        <authorList>
            <person name="Johnson T.J."/>
            <person name="Fernandez-Alarcon C."/>
            <person name="Bojesen A.M."/>
            <person name="Nolan L.K."/>
            <person name="Trampel D.W."/>
            <person name="Seemann T."/>
        </authorList>
    </citation>
    <scope>NUCLEOTIDE SEQUENCE [LARGE SCALE GENOMIC DNA]</scope>
    <source>
        <strain evidence="12 13">UMN179</strain>
    </source>
</reference>
<dbReference type="STRING" id="1005058.UMN179_01537"/>
<dbReference type="InterPro" id="IPR033730">
    <property type="entry name" value="ProRS_core_prok"/>
</dbReference>
<dbReference type="InterPro" id="IPR044140">
    <property type="entry name" value="ProRS_anticodon_short"/>
</dbReference>
<comment type="subcellular location">
    <subcellularLocation>
        <location evidence="1 10">Cytoplasm</location>
    </subcellularLocation>
</comment>
<dbReference type="FunFam" id="3.30.930.10:FF:000043">
    <property type="entry name" value="Proline--tRNA ligase"/>
    <property type="match status" value="1"/>
</dbReference>
<dbReference type="Pfam" id="PF03129">
    <property type="entry name" value="HGTP_anticodon"/>
    <property type="match status" value="1"/>
</dbReference>
<keyword evidence="6 10" id="KW-0067">ATP-binding</keyword>
<dbReference type="PATRIC" id="fig|1005058.3.peg.1530"/>
<dbReference type="NCBIfam" id="TIGR00409">
    <property type="entry name" value="proS_fam_II"/>
    <property type="match status" value="1"/>
</dbReference>
<dbReference type="InterPro" id="IPR007214">
    <property type="entry name" value="YbaK/aa-tRNA-synth-assoc-dom"/>
</dbReference>
<evidence type="ECO:0000256" key="4">
    <source>
        <dbReference type="ARBA" id="ARBA00022598"/>
    </source>
</evidence>
<keyword evidence="8 10" id="KW-0030">Aminoacyl-tRNA synthetase</keyword>
<evidence type="ECO:0000256" key="1">
    <source>
        <dbReference type="ARBA" id="ARBA00004496"/>
    </source>
</evidence>
<dbReference type="InterPro" id="IPR006195">
    <property type="entry name" value="aa-tRNA-synth_II"/>
</dbReference>
<feature type="domain" description="Aminoacyl-transfer RNA synthetases class-II family profile" evidence="11">
    <location>
        <begin position="38"/>
        <end position="470"/>
    </location>
</feature>
<dbReference type="EC" id="6.1.1.15" evidence="10"/>
<dbReference type="Gene3D" id="3.30.930.10">
    <property type="entry name" value="Bira Bifunctional Protein, Domain 2"/>
    <property type="match status" value="2"/>
</dbReference>
<dbReference type="InterPro" id="IPR004500">
    <property type="entry name" value="Pro-tRNA-synth_IIa_bac-type"/>
</dbReference>
<dbReference type="Gene3D" id="3.40.50.800">
    <property type="entry name" value="Anticodon-binding domain"/>
    <property type="match status" value="1"/>
</dbReference>
<dbReference type="AlphaFoldDB" id="F4HBR6"/>
<evidence type="ECO:0000256" key="2">
    <source>
        <dbReference type="ARBA" id="ARBA00011738"/>
    </source>
</evidence>
<dbReference type="InterPro" id="IPR004154">
    <property type="entry name" value="Anticodon-bd"/>
</dbReference>
<organism evidence="12 13">
    <name type="scientific">Gallibacterium anatis (strain UMN179)</name>
    <name type="common">Pasteurella anatis</name>
    <dbReference type="NCBI Taxonomy" id="1005058"/>
    <lineage>
        <taxon>Bacteria</taxon>
        <taxon>Pseudomonadati</taxon>
        <taxon>Pseudomonadota</taxon>
        <taxon>Gammaproteobacteria</taxon>
        <taxon>Pasteurellales</taxon>
        <taxon>Pasteurellaceae</taxon>
        <taxon>Gallibacterium</taxon>
    </lineage>
</organism>
<dbReference type="SUPFAM" id="SSF55826">
    <property type="entry name" value="YbaK/ProRS associated domain"/>
    <property type="match status" value="1"/>
</dbReference>
<evidence type="ECO:0000256" key="3">
    <source>
        <dbReference type="ARBA" id="ARBA00022490"/>
    </source>
</evidence>
<dbReference type="NCBIfam" id="NF006625">
    <property type="entry name" value="PRK09194.1"/>
    <property type="match status" value="1"/>
</dbReference>
<evidence type="ECO:0000313" key="12">
    <source>
        <dbReference type="EMBL" id="AEC17554.1"/>
    </source>
</evidence>
<evidence type="ECO:0000256" key="10">
    <source>
        <dbReference type="HAMAP-Rule" id="MF_01569"/>
    </source>
</evidence>